<feature type="non-terminal residue" evidence="1">
    <location>
        <position position="95"/>
    </location>
</feature>
<protein>
    <submittedName>
        <fullName evidence="1">Uncharacterized protein</fullName>
    </submittedName>
</protein>
<dbReference type="EMBL" id="BLXT01006136">
    <property type="protein sequence ID" value="GFO29217.1"/>
    <property type="molecule type" value="Genomic_DNA"/>
</dbReference>
<dbReference type="Proteomes" id="UP000735302">
    <property type="component" value="Unassembled WGS sequence"/>
</dbReference>
<keyword evidence="2" id="KW-1185">Reference proteome</keyword>
<organism evidence="1 2">
    <name type="scientific">Plakobranchus ocellatus</name>
    <dbReference type="NCBI Taxonomy" id="259542"/>
    <lineage>
        <taxon>Eukaryota</taxon>
        <taxon>Metazoa</taxon>
        <taxon>Spiralia</taxon>
        <taxon>Lophotrochozoa</taxon>
        <taxon>Mollusca</taxon>
        <taxon>Gastropoda</taxon>
        <taxon>Heterobranchia</taxon>
        <taxon>Euthyneura</taxon>
        <taxon>Panpulmonata</taxon>
        <taxon>Sacoglossa</taxon>
        <taxon>Placobranchoidea</taxon>
        <taxon>Plakobranchidae</taxon>
        <taxon>Plakobranchus</taxon>
    </lineage>
</organism>
<reference evidence="1 2" key="1">
    <citation type="journal article" date="2021" name="Elife">
        <title>Chloroplast acquisition without the gene transfer in kleptoplastic sea slugs, Plakobranchus ocellatus.</title>
        <authorList>
            <person name="Maeda T."/>
            <person name="Takahashi S."/>
            <person name="Yoshida T."/>
            <person name="Shimamura S."/>
            <person name="Takaki Y."/>
            <person name="Nagai Y."/>
            <person name="Toyoda A."/>
            <person name="Suzuki Y."/>
            <person name="Arimoto A."/>
            <person name="Ishii H."/>
            <person name="Satoh N."/>
            <person name="Nishiyama T."/>
            <person name="Hasebe M."/>
            <person name="Maruyama T."/>
            <person name="Minagawa J."/>
            <person name="Obokata J."/>
            <person name="Shigenobu S."/>
        </authorList>
    </citation>
    <scope>NUCLEOTIDE SEQUENCE [LARGE SCALE GENOMIC DNA]</scope>
</reference>
<evidence type="ECO:0000313" key="2">
    <source>
        <dbReference type="Proteomes" id="UP000735302"/>
    </source>
</evidence>
<comment type="caution">
    <text evidence="1">The sequence shown here is derived from an EMBL/GenBank/DDBJ whole genome shotgun (WGS) entry which is preliminary data.</text>
</comment>
<accession>A0AAV4CCD6</accession>
<gene>
    <name evidence="1" type="ORF">PoB_005572200</name>
</gene>
<sequence length="95" mass="11092">MKREATKNHTNHSAMDDRLCLFPRFDPAFHTYVLSLKPWDSRISQVCDGSFTSQSVFMHQFLAEVTKKISKSTFNFVCFAWPCYLIRNIISLLLL</sequence>
<proteinExistence type="predicted"/>
<evidence type="ECO:0000313" key="1">
    <source>
        <dbReference type="EMBL" id="GFO29217.1"/>
    </source>
</evidence>
<dbReference type="AlphaFoldDB" id="A0AAV4CCD6"/>
<name>A0AAV4CCD6_9GAST</name>